<dbReference type="eggNOG" id="COG1215">
    <property type="taxonomic scope" value="Bacteria"/>
</dbReference>
<dbReference type="PANTHER" id="PTHR43867:SF2">
    <property type="entry name" value="CELLULOSE SYNTHASE CATALYTIC SUBUNIT A [UDP-FORMING]"/>
    <property type="match status" value="1"/>
</dbReference>
<dbReference type="Gene3D" id="1.25.10.10">
    <property type="entry name" value="Leucine-rich Repeat Variant"/>
    <property type="match status" value="1"/>
</dbReference>
<keyword evidence="4 7" id="KW-0812">Transmembrane</keyword>
<evidence type="ECO:0000256" key="7">
    <source>
        <dbReference type="SAM" id="Phobius"/>
    </source>
</evidence>
<evidence type="ECO:0000256" key="3">
    <source>
        <dbReference type="ARBA" id="ARBA00022679"/>
    </source>
</evidence>
<gene>
    <name evidence="8" type="ORF">OP10G_3289</name>
</gene>
<accession>A0A068NTI6</accession>
<evidence type="ECO:0000313" key="8">
    <source>
        <dbReference type="EMBL" id="AIE86657.1"/>
    </source>
</evidence>
<protein>
    <submittedName>
        <fullName evidence="8">Bacteriophage N4 adsorption protein B</fullName>
    </submittedName>
</protein>
<dbReference type="InterPro" id="IPR011989">
    <property type="entry name" value="ARM-like"/>
</dbReference>
<dbReference type="PANTHER" id="PTHR43867">
    <property type="entry name" value="CELLULOSE SYNTHASE CATALYTIC SUBUNIT A [UDP-FORMING]"/>
    <property type="match status" value="1"/>
</dbReference>
<organism evidence="8 9">
    <name type="scientific">Fimbriimonas ginsengisoli Gsoil 348</name>
    <dbReference type="NCBI Taxonomy" id="661478"/>
    <lineage>
        <taxon>Bacteria</taxon>
        <taxon>Bacillati</taxon>
        <taxon>Armatimonadota</taxon>
        <taxon>Fimbriimonadia</taxon>
        <taxon>Fimbriimonadales</taxon>
        <taxon>Fimbriimonadaceae</taxon>
        <taxon>Fimbriimonas</taxon>
    </lineage>
</organism>
<dbReference type="SUPFAM" id="SSF48371">
    <property type="entry name" value="ARM repeat"/>
    <property type="match status" value="1"/>
</dbReference>
<dbReference type="OrthoDB" id="9797391at2"/>
<evidence type="ECO:0000256" key="5">
    <source>
        <dbReference type="ARBA" id="ARBA00022989"/>
    </source>
</evidence>
<dbReference type="InterPro" id="IPR016024">
    <property type="entry name" value="ARM-type_fold"/>
</dbReference>
<dbReference type="AlphaFoldDB" id="A0A068NTI6"/>
<comment type="subcellular location">
    <subcellularLocation>
        <location evidence="1">Membrane</location>
        <topology evidence="1">Multi-pass membrane protein</topology>
    </subcellularLocation>
</comment>
<dbReference type="InterPro" id="IPR050321">
    <property type="entry name" value="Glycosyltr_2/OpgH_subfam"/>
</dbReference>
<dbReference type="Pfam" id="PF13646">
    <property type="entry name" value="HEAT_2"/>
    <property type="match status" value="1"/>
</dbReference>
<dbReference type="Gene3D" id="3.90.550.10">
    <property type="entry name" value="Spore Coat Polysaccharide Biosynthesis Protein SpsA, Chain A"/>
    <property type="match status" value="1"/>
</dbReference>
<sequence>MNLQARDLLIILRDVFAGMTWVVSVIYFLSGSQDLVYDIGAYWLRFWRLYSYRRQPRLSLERLRARDQQRIAVMVPAWNEGEVVASMVDNIIKRVEYENYSIFVGTYPNDPATQACVDRLAKEYPQINKVVTLRPGPTTKADCLHNVLKTIRAHEEAYGVNFDIILMHDAEDWVHPQSFLLHNYLIPQVDVVQLPILPLPTKWNKWVHWIYADEFSENHLKDVPVREKISGFVPYAGTGTGFSRKVIDFLSDEHGGHVFNESSMTEDYSMSKKIREAGLRSVFVTVVLEDDKSPWWTPLCKRPMFISNWSYFPMDWTRSVRQKSRWIIGISLQEWEQSGWEGNWLMKENFVKDRKVFVAASASFLGYFILLYFVLYAMGQAGWIPFRLLSILVPGTALAHLVAFCSFFMILRVTQRITWVSLTYGLGPGILSVPRLIIGNILNGLATFRALKVFADSRSGKAAVRWDNTQHLEGVGGLHGEDVKRDTSASDEHPLEEVLAGLASEDPLEMVKAMRHVPASIGELERAEVVAYLRGQVSSNELRVRAALAQTLGRLQWPEVTPTLFRLLNDPDSVVRLNAARALLQRPKVGALLEQAFTAAGPKTIDALIRVLEQDRRRQREVFDLVDREGLAVTKATIMVESPILRKRYATYLEEMAGDPSNANQA</sequence>
<dbReference type="Proteomes" id="UP000027982">
    <property type="component" value="Chromosome"/>
</dbReference>
<dbReference type="KEGG" id="fgi:OP10G_3289"/>
<feature type="transmembrane region" description="Helical" evidence="7">
    <location>
        <begin position="7"/>
        <end position="29"/>
    </location>
</feature>
<feature type="transmembrane region" description="Helical" evidence="7">
    <location>
        <begin position="356"/>
        <end position="379"/>
    </location>
</feature>
<keyword evidence="9" id="KW-1185">Reference proteome</keyword>
<evidence type="ECO:0000256" key="2">
    <source>
        <dbReference type="ARBA" id="ARBA00022676"/>
    </source>
</evidence>
<proteinExistence type="predicted"/>
<dbReference type="EMBL" id="CP007139">
    <property type="protein sequence ID" value="AIE86657.1"/>
    <property type="molecule type" value="Genomic_DNA"/>
</dbReference>
<evidence type="ECO:0000256" key="6">
    <source>
        <dbReference type="ARBA" id="ARBA00023136"/>
    </source>
</evidence>
<evidence type="ECO:0000256" key="4">
    <source>
        <dbReference type="ARBA" id="ARBA00022692"/>
    </source>
</evidence>
<dbReference type="GO" id="GO:0016757">
    <property type="term" value="F:glycosyltransferase activity"/>
    <property type="evidence" value="ECO:0007669"/>
    <property type="project" value="UniProtKB-KW"/>
</dbReference>
<dbReference type="InterPro" id="IPR029044">
    <property type="entry name" value="Nucleotide-diphossugar_trans"/>
</dbReference>
<dbReference type="STRING" id="661478.OP10G_3289"/>
<keyword evidence="2" id="KW-0328">Glycosyltransferase</keyword>
<dbReference type="SUPFAM" id="SSF53448">
    <property type="entry name" value="Nucleotide-diphospho-sugar transferases"/>
    <property type="match status" value="1"/>
</dbReference>
<evidence type="ECO:0000256" key="1">
    <source>
        <dbReference type="ARBA" id="ARBA00004141"/>
    </source>
</evidence>
<keyword evidence="6 7" id="KW-0472">Membrane</keyword>
<name>A0A068NTI6_FIMGI</name>
<keyword evidence="3" id="KW-0808">Transferase</keyword>
<dbReference type="HOGENOM" id="CLU_019733_2_0_0"/>
<feature type="transmembrane region" description="Helical" evidence="7">
    <location>
        <begin position="391"/>
        <end position="411"/>
    </location>
</feature>
<dbReference type="GO" id="GO:0016020">
    <property type="term" value="C:membrane"/>
    <property type="evidence" value="ECO:0007669"/>
    <property type="project" value="UniProtKB-SubCell"/>
</dbReference>
<reference evidence="8 9" key="1">
    <citation type="journal article" date="2014" name="PLoS ONE">
        <title>The first complete genome sequence of the class fimbriimonadia in the phylum armatimonadetes.</title>
        <authorList>
            <person name="Hu Z.Y."/>
            <person name="Wang Y.Z."/>
            <person name="Im W.T."/>
            <person name="Wang S.Y."/>
            <person name="Zhao G.P."/>
            <person name="Zheng H.J."/>
            <person name="Quan Z.X."/>
        </authorList>
    </citation>
    <scope>NUCLEOTIDE SEQUENCE [LARGE SCALE GENOMIC DNA]</scope>
    <source>
        <strain evidence="8">Gsoil 348</strain>
    </source>
</reference>
<dbReference type="Pfam" id="PF13641">
    <property type="entry name" value="Glyco_tranf_2_3"/>
    <property type="match status" value="1"/>
</dbReference>
<evidence type="ECO:0000313" key="9">
    <source>
        <dbReference type="Proteomes" id="UP000027982"/>
    </source>
</evidence>
<dbReference type="RefSeq" id="WP_025229401.1">
    <property type="nucleotide sequence ID" value="NZ_CP007139.1"/>
</dbReference>
<keyword evidence="5 7" id="KW-1133">Transmembrane helix</keyword>